<gene>
    <name evidence="3" type="ordered locus">AciX9_3936</name>
</gene>
<dbReference type="HOGENOM" id="CLU_036604_13_1_0"/>
<evidence type="ECO:0000256" key="2">
    <source>
        <dbReference type="SAM" id="MobiDB-lite"/>
    </source>
</evidence>
<dbReference type="Proteomes" id="UP000000343">
    <property type="component" value="Plasmid pACIX902"/>
</dbReference>
<dbReference type="KEGG" id="acm:AciX9_3936"/>
<evidence type="ECO:0000313" key="3">
    <source>
        <dbReference type="EMBL" id="ADW71212.1"/>
    </source>
</evidence>
<protein>
    <submittedName>
        <fullName evidence="3">ROK family protein</fullName>
    </submittedName>
</protein>
<dbReference type="AlphaFoldDB" id="E8X6R2"/>
<dbReference type="EMBL" id="CP002482">
    <property type="protein sequence ID" value="ADW71212.1"/>
    <property type="molecule type" value="Genomic_DNA"/>
</dbReference>
<sequence length="419" mass="45056">MKAVGRTHGVRRIDLSSVQLASSEVAREINRDIVLELIRLRQPVSRVDLTKLSGLQPSTIGAIVEQLIEEGWVSQGAVVQGSRGRPSIMLAVNDAIVTFALDLRPDRAILAVVDLSGRFLSRETVMTVSDAQSTVDRIVRKITFLRTRHADKSFEGIGVCVPGRVDPATQRILLAPNLQWHAFDLRAALEKAAKLTVEMDNDANACLLSESWNGHLAGVRDVVLVAISEGIGTAILAGGQLHSGFQGLAGEFGHIPIDPTGPVCGCGQRGCWEMLASSRAALHYYRELSPRSPVIDIYHLLRLTEEGDKHAIAAVTRQAQALGKGLRLITAALAPELILITGEITSCWHHFGPIIQAELEATMLAGPAPKLATAGDGELARLQGAAAVLLQRHASYHRSTHSPRAERKVPSNALVPSPV</sequence>
<dbReference type="PROSITE" id="PS01125">
    <property type="entry name" value="ROK"/>
    <property type="match status" value="1"/>
</dbReference>
<keyword evidence="3" id="KW-0614">Plasmid</keyword>
<accession>E8X6R2</accession>
<dbReference type="InterPro" id="IPR043129">
    <property type="entry name" value="ATPase_NBD"/>
</dbReference>
<dbReference type="SUPFAM" id="SSF46785">
    <property type="entry name" value="Winged helix' DNA-binding domain"/>
    <property type="match status" value="1"/>
</dbReference>
<proteinExistence type="inferred from homology"/>
<evidence type="ECO:0000313" key="4">
    <source>
        <dbReference type="Proteomes" id="UP000000343"/>
    </source>
</evidence>
<dbReference type="PANTHER" id="PTHR18964">
    <property type="entry name" value="ROK (REPRESSOR, ORF, KINASE) FAMILY"/>
    <property type="match status" value="1"/>
</dbReference>
<name>E8X6R2_GRATM</name>
<dbReference type="Pfam" id="PF00480">
    <property type="entry name" value="ROK"/>
    <property type="match status" value="1"/>
</dbReference>
<comment type="similarity">
    <text evidence="1">Belongs to the ROK (NagC/XylR) family.</text>
</comment>
<dbReference type="InterPro" id="IPR049874">
    <property type="entry name" value="ROK_cs"/>
</dbReference>
<reference evidence="4" key="1">
    <citation type="submission" date="2011-01" db="EMBL/GenBank/DDBJ databases">
        <title>Complete sequence of plasmid2 of Acidobacterium sp. MP5ACTX9.</title>
        <authorList>
            <consortium name="US DOE Joint Genome Institute"/>
            <person name="Lucas S."/>
            <person name="Copeland A."/>
            <person name="Lapidus A."/>
            <person name="Cheng J.-F."/>
            <person name="Goodwin L."/>
            <person name="Pitluck S."/>
            <person name="Teshima H."/>
            <person name="Detter J.C."/>
            <person name="Han C."/>
            <person name="Tapia R."/>
            <person name="Land M."/>
            <person name="Hauser L."/>
            <person name="Kyrpides N."/>
            <person name="Ivanova N."/>
            <person name="Ovchinnikova G."/>
            <person name="Pagani I."/>
            <person name="Rawat S.R."/>
            <person name="Mannisto M."/>
            <person name="Haggblom M.M."/>
            <person name="Woyke T."/>
        </authorList>
    </citation>
    <scope>NUCLEOTIDE SEQUENCE [LARGE SCALE GENOMIC DNA]</scope>
    <source>
        <strain evidence="4">MP5ACTX9</strain>
        <plasmid evidence="4">Plasmid pACIX902</plasmid>
    </source>
</reference>
<dbReference type="InterPro" id="IPR036388">
    <property type="entry name" value="WH-like_DNA-bd_sf"/>
</dbReference>
<evidence type="ECO:0000256" key="1">
    <source>
        <dbReference type="ARBA" id="ARBA00006479"/>
    </source>
</evidence>
<feature type="region of interest" description="Disordered" evidence="2">
    <location>
        <begin position="396"/>
        <end position="419"/>
    </location>
</feature>
<dbReference type="InterPro" id="IPR036390">
    <property type="entry name" value="WH_DNA-bd_sf"/>
</dbReference>
<dbReference type="Gene3D" id="3.30.420.40">
    <property type="match status" value="2"/>
</dbReference>
<keyword evidence="4" id="KW-1185">Reference proteome</keyword>
<dbReference type="SUPFAM" id="SSF53067">
    <property type="entry name" value="Actin-like ATPase domain"/>
    <property type="match status" value="1"/>
</dbReference>
<dbReference type="Gene3D" id="1.10.10.10">
    <property type="entry name" value="Winged helix-like DNA-binding domain superfamily/Winged helix DNA-binding domain"/>
    <property type="match status" value="1"/>
</dbReference>
<dbReference type="InterPro" id="IPR000600">
    <property type="entry name" value="ROK"/>
</dbReference>
<geneLocation type="plasmid" evidence="3 4">
    <name>pACIX902</name>
</geneLocation>
<organism evidence="4">
    <name type="scientific">Granulicella tundricola (strain ATCC BAA-1859 / DSM 23138 / MP5ACTX9)</name>
    <dbReference type="NCBI Taxonomy" id="1198114"/>
    <lineage>
        <taxon>Bacteria</taxon>
        <taxon>Pseudomonadati</taxon>
        <taxon>Acidobacteriota</taxon>
        <taxon>Terriglobia</taxon>
        <taxon>Terriglobales</taxon>
        <taxon>Acidobacteriaceae</taxon>
        <taxon>Granulicella</taxon>
    </lineage>
</organism>
<dbReference type="PANTHER" id="PTHR18964:SF149">
    <property type="entry name" value="BIFUNCTIONAL UDP-N-ACETYLGLUCOSAMINE 2-EPIMERASE_N-ACETYLMANNOSAMINE KINASE"/>
    <property type="match status" value="1"/>
</dbReference>